<evidence type="ECO:0000256" key="1">
    <source>
        <dbReference type="SAM" id="Phobius"/>
    </source>
</evidence>
<dbReference type="AlphaFoldDB" id="A0A1J4KA49"/>
<name>A0A1J4KA49_9EUKA</name>
<protein>
    <submittedName>
        <fullName evidence="2">Uncharacterized protein</fullName>
    </submittedName>
</protein>
<organism evidence="2 3">
    <name type="scientific">Tritrichomonas foetus</name>
    <dbReference type="NCBI Taxonomy" id="1144522"/>
    <lineage>
        <taxon>Eukaryota</taxon>
        <taxon>Metamonada</taxon>
        <taxon>Parabasalia</taxon>
        <taxon>Tritrichomonadida</taxon>
        <taxon>Tritrichomonadidae</taxon>
        <taxon>Tritrichomonas</taxon>
    </lineage>
</organism>
<accession>A0A1J4KA49</accession>
<proteinExistence type="predicted"/>
<comment type="caution">
    <text evidence="2">The sequence shown here is derived from an EMBL/GenBank/DDBJ whole genome shotgun (WGS) entry which is preliminary data.</text>
</comment>
<evidence type="ECO:0000313" key="2">
    <source>
        <dbReference type="EMBL" id="OHT06325.1"/>
    </source>
</evidence>
<keyword evidence="1" id="KW-0472">Membrane</keyword>
<reference evidence="2" key="1">
    <citation type="submission" date="2016-10" db="EMBL/GenBank/DDBJ databases">
        <authorList>
            <person name="Benchimol M."/>
            <person name="Almeida L.G."/>
            <person name="Vasconcelos A.T."/>
            <person name="Perreira-Neves A."/>
            <person name="Rosa I.A."/>
            <person name="Tasca T."/>
            <person name="Bogo M.R."/>
            <person name="de Souza W."/>
        </authorList>
    </citation>
    <scope>NUCLEOTIDE SEQUENCE [LARGE SCALE GENOMIC DNA]</scope>
    <source>
        <strain evidence="2">K</strain>
    </source>
</reference>
<evidence type="ECO:0000313" key="3">
    <source>
        <dbReference type="Proteomes" id="UP000179807"/>
    </source>
</evidence>
<dbReference type="VEuPathDB" id="TrichDB:TRFO_25587"/>
<dbReference type="EMBL" id="MLAK01000728">
    <property type="protein sequence ID" value="OHT06325.1"/>
    <property type="molecule type" value="Genomic_DNA"/>
</dbReference>
<gene>
    <name evidence="2" type="ORF">TRFO_25587</name>
</gene>
<feature type="transmembrane region" description="Helical" evidence="1">
    <location>
        <begin position="390"/>
        <end position="411"/>
    </location>
</feature>
<dbReference type="Proteomes" id="UP000179807">
    <property type="component" value="Unassembled WGS sequence"/>
</dbReference>
<keyword evidence="1" id="KW-1133">Transmembrane helix</keyword>
<dbReference type="RefSeq" id="XP_068359461.1">
    <property type="nucleotide sequence ID" value="XM_068504456.1"/>
</dbReference>
<keyword evidence="1" id="KW-0812">Transmembrane</keyword>
<keyword evidence="3" id="KW-1185">Reference proteome</keyword>
<sequence>MNFIGLLNFFLHKILKRNKKGQKKMNTTILGLHLLSVSQPAYSLSHLSNSGHSFSVSKSSFQNFFFSAFILNPSYHATHFSSTKFENFLASAISMNRESFSKQIINESLDFYGKSCSFYNCLFQNCISVEMPGGAIDMSADDEHISINIEKCSFYNCRSEESQGGAIYCDCENASVLSSCFERCITPYDSGQAVQFRTTHNAILMLSSATNCQGGDRSTFYISDGTQTIKNLNLTSNRVKTVYAAFNSEDSDDTEMSYIDIVNSYGYSILGLLDKNSAMEFVNFINDTIDEDEAMALILVTCSIKISNSVFVKSSKDIVEGLPNEKFIVFFDNCRFDTPIDQLIFSDVSPNTAGAFYEINPATVKMTYFDSVNCWTIIDDDQGNSSKLQYFLAIPVVIFVALIVFGIVIHIRKDEIAYNDIPDQITS</sequence>
<dbReference type="GeneID" id="94839160"/>